<evidence type="ECO:0000313" key="2">
    <source>
        <dbReference type="EMBL" id="AUG87718.1"/>
    </source>
</evidence>
<dbReference type="Proteomes" id="UP000241701">
    <property type="component" value="Segment"/>
</dbReference>
<protein>
    <submittedName>
        <fullName evidence="2">Uncharacterized protein</fullName>
    </submittedName>
</protein>
<proteinExistence type="predicted"/>
<feature type="region of interest" description="Disordered" evidence="1">
    <location>
        <begin position="102"/>
        <end position="126"/>
    </location>
</feature>
<gene>
    <name evidence="2" type="ORF">CPT_Menlow_012</name>
</gene>
<reference evidence="3" key="1">
    <citation type="submission" date="2017-11" db="EMBL/GenBank/DDBJ databases">
        <title>Complete Genome of Klebsiella pneumoniae Myophage Menlow.</title>
        <authorList>
            <person name="Newkirk H.N."/>
            <person name="Lessor L."/>
            <person name="Liu M."/>
        </authorList>
    </citation>
    <scope>NUCLEOTIDE SEQUENCE [LARGE SCALE GENOMIC DNA]</scope>
</reference>
<evidence type="ECO:0000256" key="1">
    <source>
        <dbReference type="SAM" id="MobiDB-lite"/>
    </source>
</evidence>
<dbReference type="EMBL" id="MG428990">
    <property type="protein sequence ID" value="AUG87718.1"/>
    <property type="molecule type" value="Genomic_DNA"/>
</dbReference>
<keyword evidence="3" id="KW-1185">Reference proteome</keyword>
<evidence type="ECO:0000313" key="3">
    <source>
        <dbReference type="Proteomes" id="UP000241701"/>
    </source>
</evidence>
<name>A0A2H5BN18_9CAUD</name>
<organism evidence="2 3">
    <name type="scientific">Klebsiella phage Menlow</name>
    <dbReference type="NCBI Taxonomy" id="2054273"/>
    <lineage>
        <taxon>Viruses</taxon>
        <taxon>Duplodnaviria</taxon>
        <taxon>Heunggongvirae</taxon>
        <taxon>Uroviricota</taxon>
        <taxon>Caudoviricetes</taxon>
        <taxon>Pantevenvirales</taxon>
        <taxon>Ackermannviridae</taxon>
        <taxon>Taipeivirus</taxon>
        <taxon>Taipeivirus menlow</taxon>
    </lineage>
</organism>
<accession>A0A2H5BN18</accession>
<sequence>MKILIPRDSVAIAIDYKGDAKMINAVRYYPEDNRVIPQFQLNTNPASKDFGQWRQVGLVRTNANAQAFIADRSNKAKRMWVVTSDKRFVDIWNSAFGPVTADQVQLEPVQPHPGDEELSSSVGEKD</sequence>